<protein>
    <submittedName>
        <fullName evidence="2">Uncharacterized protein</fullName>
    </submittedName>
</protein>
<keyword evidence="3" id="KW-1185">Reference proteome</keyword>
<dbReference type="EMBL" id="RJKM01000001">
    <property type="protein sequence ID" value="ROP35514.1"/>
    <property type="molecule type" value="Genomic_DNA"/>
</dbReference>
<reference evidence="2 3" key="1">
    <citation type="submission" date="2018-11" db="EMBL/GenBank/DDBJ databases">
        <title>Sequencing the genomes of 1000 actinobacteria strains.</title>
        <authorList>
            <person name="Klenk H.-P."/>
        </authorList>
    </citation>
    <scope>NUCLEOTIDE SEQUENCE [LARGE SCALE GENOMIC DNA]</scope>
    <source>
        <strain evidence="2 3">DSM 44231</strain>
    </source>
</reference>
<name>A0A3N1GZ05_9PSEU</name>
<gene>
    <name evidence="2" type="ORF">EDD40_0745</name>
</gene>
<proteinExistence type="predicted"/>
<feature type="transmembrane region" description="Helical" evidence="1">
    <location>
        <begin position="193"/>
        <end position="212"/>
    </location>
</feature>
<keyword evidence="1" id="KW-0812">Transmembrane</keyword>
<dbReference type="Proteomes" id="UP000268727">
    <property type="component" value="Unassembled WGS sequence"/>
</dbReference>
<dbReference type="AlphaFoldDB" id="A0A3N1GZ05"/>
<feature type="transmembrane region" description="Helical" evidence="1">
    <location>
        <begin position="63"/>
        <end position="84"/>
    </location>
</feature>
<feature type="transmembrane region" description="Helical" evidence="1">
    <location>
        <begin position="20"/>
        <end position="42"/>
    </location>
</feature>
<sequence>MSPNPPVEIVYPMTYTFPGRGLGAVALILGPVLLLAGTLLRLPYHYFFPQQLIAVAEQPARMAAAHTLVIAGTVLLAPAVLSLAHRIGQTRPALATWGAALVLVGLFERTFHAGIDQAAHGLVRREGATFATDLVSQSYQDLHLFSYVSFTILLGWPVLAFAAYRSRVLGPFRATALALTCLLPLGVLKGTEITSVIAVAALCAAFLPTGLRQAFDGPRPTRKSVLLTLTTLPTLTALAYVSTLG</sequence>
<feature type="transmembrane region" description="Helical" evidence="1">
    <location>
        <begin position="171"/>
        <end position="187"/>
    </location>
</feature>
<evidence type="ECO:0000313" key="2">
    <source>
        <dbReference type="EMBL" id="ROP35514.1"/>
    </source>
</evidence>
<comment type="caution">
    <text evidence="2">The sequence shown here is derived from an EMBL/GenBank/DDBJ whole genome shotgun (WGS) entry which is preliminary data.</text>
</comment>
<keyword evidence="1" id="KW-1133">Transmembrane helix</keyword>
<organism evidence="2 3">
    <name type="scientific">Saccharothrix texasensis</name>
    <dbReference type="NCBI Taxonomy" id="103734"/>
    <lineage>
        <taxon>Bacteria</taxon>
        <taxon>Bacillati</taxon>
        <taxon>Actinomycetota</taxon>
        <taxon>Actinomycetes</taxon>
        <taxon>Pseudonocardiales</taxon>
        <taxon>Pseudonocardiaceae</taxon>
        <taxon>Saccharothrix</taxon>
    </lineage>
</organism>
<accession>A0A3N1GZ05</accession>
<evidence type="ECO:0000256" key="1">
    <source>
        <dbReference type="SAM" id="Phobius"/>
    </source>
</evidence>
<evidence type="ECO:0000313" key="3">
    <source>
        <dbReference type="Proteomes" id="UP000268727"/>
    </source>
</evidence>
<feature type="transmembrane region" description="Helical" evidence="1">
    <location>
        <begin position="144"/>
        <end position="164"/>
    </location>
</feature>
<keyword evidence="1" id="KW-0472">Membrane</keyword>
<feature type="transmembrane region" description="Helical" evidence="1">
    <location>
        <begin position="224"/>
        <end position="242"/>
    </location>
</feature>